<reference evidence="2 3" key="1">
    <citation type="journal article" date="2024" name="J Genomics">
        <title>Draft genome sequencing and assembly of Favolaschia claudopus CIRM-BRFM 2984 isolated from oak limbs.</title>
        <authorList>
            <person name="Navarro D."/>
            <person name="Drula E."/>
            <person name="Chaduli D."/>
            <person name="Cazenave R."/>
            <person name="Ahrendt S."/>
            <person name="Wang J."/>
            <person name="Lipzen A."/>
            <person name="Daum C."/>
            <person name="Barry K."/>
            <person name="Grigoriev I.V."/>
            <person name="Favel A."/>
            <person name="Rosso M.N."/>
            <person name="Martin F."/>
        </authorList>
    </citation>
    <scope>NUCLEOTIDE SEQUENCE [LARGE SCALE GENOMIC DNA]</scope>
    <source>
        <strain evidence="2 3">CIRM-BRFM 2984</strain>
    </source>
</reference>
<evidence type="ECO:0000313" key="3">
    <source>
        <dbReference type="Proteomes" id="UP001362999"/>
    </source>
</evidence>
<keyword evidence="1" id="KW-0732">Signal</keyword>
<protein>
    <recommendedName>
        <fullName evidence="4">Secreted protein</fullName>
    </recommendedName>
</protein>
<evidence type="ECO:0000256" key="1">
    <source>
        <dbReference type="SAM" id="SignalP"/>
    </source>
</evidence>
<organism evidence="2 3">
    <name type="scientific">Favolaschia claudopus</name>
    <dbReference type="NCBI Taxonomy" id="2862362"/>
    <lineage>
        <taxon>Eukaryota</taxon>
        <taxon>Fungi</taxon>
        <taxon>Dikarya</taxon>
        <taxon>Basidiomycota</taxon>
        <taxon>Agaricomycotina</taxon>
        <taxon>Agaricomycetes</taxon>
        <taxon>Agaricomycetidae</taxon>
        <taxon>Agaricales</taxon>
        <taxon>Marasmiineae</taxon>
        <taxon>Mycenaceae</taxon>
        <taxon>Favolaschia</taxon>
    </lineage>
</organism>
<feature type="chain" id="PRO_5043609115" description="Secreted protein" evidence="1">
    <location>
        <begin position="22"/>
        <end position="135"/>
    </location>
</feature>
<dbReference type="Proteomes" id="UP001362999">
    <property type="component" value="Unassembled WGS sequence"/>
</dbReference>
<keyword evidence="3" id="KW-1185">Reference proteome</keyword>
<accession>A0AAW0B0E8</accession>
<feature type="signal peptide" evidence="1">
    <location>
        <begin position="1"/>
        <end position="21"/>
    </location>
</feature>
<proteinExistence type="predicted"/>
<dbReference type="AlphaFoldDB" id="A0AAW0B0E8"/>
<gene>
    <name evidence="2" type="ORF">R3P38DRAFT_1288943</name>
</gene>
<evidence type="ECO:0008006" key="4">
    <source>
        <dbReference type="Google" id="ProtNLM"/>
    </source>
</evidence>
<name>A0AAW0B0E8_9AGAR</name>
<dbReference type="EMBL" id="JAWWNJ010000045">
    <property type="protein sequence ID" value="KAK7019093.1"/>
    <property type="molecule type" value="Genomic_DNA"/>
</dbReference>
<sequence>MHPHSWGGITMFRWTCPFCVLLPTRDTLQRGGVDAHHRTVTPICPVPKHDGFGKDKCAAKLGYFPKCSTTCEGKGTAFTKSKVPLAVERTITHRKWVLNMGELCTVRVLRRQVKLHCSLGVAESIGVLIPNSCVR</sequence>
<comment type="caution">
    <text evidence="2">The sequence shown here is derived from an EMBL/GenBank/DDBJ whole genome shotgun (WGS) entry which is preliminary data.</text>
</comment>
<evidence type="ECO:0000313" key="2">
    <source>
        <dbReference type="EMBL" id="KAK7019093.1"/>
    </source>
</evidence>